<dbReference type="Pfam" id="PF02129">
    <property type="entry name" value="Peptidase_S15"/>
    <property type="match status" value="1"/>
</dbReference>
<comment type="caution">
    <text evidence="2">The sequence shown here is derived from an EMBL/GenBank/DDBJ whole genome shotgun (WGS) entry which is preliminary data.</text>
</comment>
<organism evidence="2 3">
    <name type="scientific">Duganella fentianensis</name>
    <dbReference type="NCBI Taxonomy" id="2692177"/>
    <lineage>
        <taxon>Bacteria</taxon>
        <taxon>Pseudomonadati</taxon>
        <taxon>Pseudomonadota</taxon>
        <taxon>Betaproteobacteria</taxon>
        <taxon>Burkholderiales</taxon>
        <taxon>Oxalobacteraceae</taxon>
        <taxon>Telluria group</taxon>
        <taxon>Duganella</taxon>
    </lineage>
</organism>
<evidence type="ECO:0000313" key="3">
    <source>
        <dbReference type="Proteomes" id="UP000444316"/>
    </source>
</evidence>
<dbReference type="AlphaFoldDB" id="A0A845I2K5"/>
<dbReference type="EMBL" id="WWCL01000003">
    <property type="protein sequence ID" value="MYN46015.1"/>
    <property type="molecule type" value="Genomic_DNA"/>
</dbReference>
<dbReference type="Proteomes" id="UP000444316">
    <property type="component" value="Unassembled WGS sequence"/>
</dbReference>
<dbReference type="PANTHER" id="PTHR42103">
    <property type="entry name" value="ALPHA/BETA-HYDROLASES SUPERFAMILY PROTEIN"/>
    <property type="match status" value="1"/>
</dbReference>
<dbReference type="PANTHER" id="PTHR42103:SF2">
    <property type="entry name" value="AB HYDROLASE-1 DOMAIN-CONTAINING PROTEIN"/>
    <property type="match status" value="1"/>
</dbReference>
<sequence length="221" mass="24080">MIKIEKFTLTGGAGQMEGILDFPKDTPRGIALVAHPHPLYGGTMDNKVAVTLARTFVNLGYVAARINFRGVGASEGVHDHGKGEMEDMAILHKWMTERYPGLPVALSGFSFGTFVQSHLAHQLAAQGTPAERLVLVGSAAGKWEMASVPADTILIHGENDDTIPLIDVLDWLRPQDIPVIVIPGADHFFHRKLQHIKSWVTQLWHRPNLPDAAETDAASAD</sequence>
<proteinExistence type="predicted"/>
<feature type="domain" description="Xaa-Pro dipeptidyl-peptidase-like" evidence="1">
    <location>
        <begin position="44"/>
        <end position="122"/>
    </location>
</feature>
<dbReference type="SUPFAM" id="SSF53474">
    <property type="entry name" value="alpha/beta-Hydrolases"/>
    <property type="match status" value="1"/>
</dbReference>
<name>A0A845I2K5_9BURK</name>
<dbReference type="Gene3D" id="3.40.50.1820">
    <property type="entry name" value="alpha/beta hydrolase"/>
    <property type="match status" value="1"/>
</dbReference>
<protein>
    <submittedName>
        <fullName evidence="2">Alpha/beta hydrolase</fullName>
    </submittedName>
</protein>
<reference evidence="2" key="1">
    <citation type="submission" date="2019-12" db="EMBL/GenBank/DDBJ databases">
        <title>Novel species isolated from a subtropical stream in China.</title>
        <authorList>
            <person name="Lu H."/>
        </authorList>
    </citation>
    <scope>NUCLEOTIDE SEQUENCE [LARGE SCALE GENOMIC DNA]</scope>
    <source>
        <strain evidence="2">FT93W</strain>
    </source>
</reference>
<evidence type="ECO:0000313" key="2">
    <source>
        <dbReference type="EMBL" id="MYN46015.1"/>
    </source>
</evidence>
<dbReference type="InterPro" id="IPR029058">
    <property type="entry name" value="AB_hydrolase_fold"/>
</dbReference>
<keyword evidence="2" id="KW-0378">Hydrolase</keyword>
<gene>
    <name evidence="2" type="ORF">GTP23_13245</name>
</gene>
<dbReference type="RefSeq" id="WP_155436477.1">
    <property type="nucleotide sequence ID" value="NZ_WWCL01000003.1"/>
</dbReference>
<accession>A0A845I2K5</accession>
<dbReference type="GO" id="GO:0016787">
    <property type="term" value="F:hydrolase activity"/>
    <property type="evidence" value="ECO:0007669"/>
    <property type="project" value="UniProtKB-KW"/>
</dbReference>
<evidence type="ECO:0000259" key="1">
    <source>
        <dbReference type="Pfam" id="PF02129"/>
    </source>
</evidence>
<dbReference type="InterPro" id="IPR000383">
    <property type="entry name" value="Xaa-Pro-like_dom"/>
</dbReference>
<keyword evidence="3" id="KW-1185">Reference proteome</keyword>